<dbReference type="Proteomes" id="UP000504637">
    <property type="component" value="Unplaced"/>
</dbReference>
<dbReference type="GO" id="GO:0004674">
    <property type="term" value="F:protein serine/threonine kinase activity"/>
    <property type="evidence" value="ECO:0007669"/>
    <property type="project" value="UniProtKB-KW"/>
</dbReference>
<evidence type="ECO:0000256" key="1">
    <source>
        <dbReference type="ARBA" id="ARBA00022527"/>
    </source>
</evidence>
<evidence type="ECO:0000256" key="6">
    <source>
        <dbReference type="PROSITE-ProRule" id="PRU00023"/>
    </source>
</evidence>
<accession>A0A6J3LVJ0</accession>
<dbReference type="GeneID" id="54365809"/>
<dbReference type="InterPro" id="IPR036770">
    <property type="entry name" value="Ankyrin_rpt-contain_sf"/>
</dbReference>
<dbReference type="PROSITE" id="PS50011">
    <property type="entry name" value="PROTEIN_KINASE_DOM"/>
    <property type="match status" value="1"/>
</dbReference>
<proteinExistence type="predicted"/>
<reference evidence="9" key="1">
    <citation type="submission" date="2020-01" db="EMBL/GenBank/DDBJ databases">
        <authorList>
            <consortium name="DOE Joint Genome Institute"/>
            <person name="Haridas S."/>
            <person name="Albert R."/>
            <person name="Binder M."/>
            <person name="Bloem J."/>
            <person name="Labutti K."/>
            <person name="Salamov A."/>
            <person name="Andreopoulos B."/>
            <person name="Baker S.E."/>
            <person name="Barry K."/>
            <person name="Bills G."/>
            <person name="Bluhm B.H."/>
            <person name="Cannon C."/>
            <person name="Castanera R."/>
            <person name="Culley D.E."/>
            <person name="Daum C."/>
            <person name="Ezra D."/>
            <person name="Gonzalez J.B."/>
            <person name="Henrissat B."/>
            <person name="Kuo A."/>
            <person name="Liang C."/>
            <person name="Lipzen A."/>
            <person name="Lutzoni F."/>
            <person name="Magnuson J."/>
            <person name="Mondo S."/>
            <person name="Nolan M."/>
            <person name="Ohm R."/>
            <person name="Pangilinan J."/>
            <person name="Park H.-J."/>
            <person name="Ramirez L."/>
            <person name="Alfaro M."/>
            <person name="Sun H."/>
            <person name="Tritt A."/>
            <person name="Yoshinaga Y."/>
            <person name="Zwiers L.-H."/>
            <person name="Turgeon B.G."/>
            <person name="Goodwin S.B."/>
            <person name="Spatafora J.W."/>
            <person name="Crous P.W."/>
            <person name="Grigoriev I.V."/>
        </authorList>
    </citation>
    <scope>NUCLEOTIDE SEQUENCE</scope>
    <source>
        <strain evidence="9">CBS 342.82</strain>
    </source>
</reference>
<keyword evidence="3" id="KW-0547">Nucleotide-binding</keyword>
<reference evidence="9" key="2">
    <citation type="submission" date="2020-04" db="EMBL/GenBank/DDBJ databases">
        <authorList>
            <consortium name="NCBI Genome Project"/>
        </authorList>
    </citation>
    <scope>NUCLEOTIDE SEQUENCE</scope>
    <source>
        <strain evidence="9">CBS 342.82</strain>
    </source>
</reference>
<dbReference type="GO" id="GO:0005524">
    <property type="term" value="F:ATP binding"/>
    <property type="evidence" value="ECO:0007669"/>
    <property type="project" value="UniProtKB-KW"/>
</dbReference>
<evidence type="ECO:0000256" key="3">
    <source>
        <dbReference type="ARBA" id="ARBA00022741"/>
    </source>
</evidence>
<feature type="domain" description="Protein kinase" evidence="7">
    <location>
        <begin position="159"/>
        <end position="409"/>
    </location>
</feature>
<dbReference type="InterPro" id="IPR011009">
    <property type="entry name" value="Kinase-like_dom_sf"/>
</dbReference>
<dbReference type="OrthoDB" id="1278353at2759"/>
<reference evidence="9" key="3">
    <citation type="submission" date="2025-08" db="UniProtKB">
        <authorList>
            <consortium name="RefSeq"/>
        </authorList>
    </citation>
    <scope>IDENTIFICATION</scope>
    <source>
        <strain evidence="9">CBS 342.82</strain>
    </source>
</reference>
<dbReference type="Pfam" id="PF00069">
    <property type="entry name" value="Pkinase"/>
    <property type="match status" value="1"/>
</dbReference>
<organism evidence="9">
    <name type="scientific">Dissoconium aciculare CBS 342.82</name>
    <dbReference type="NCBI Taxonomy" id="1314786"/>
    <lineage>
        <taxon>Eukaryota</taxon>
        <taxon>Fungi</taxon>
        <taxon>Dikarya</taxon>
        <taxon>Ascomycota</taxon>
        <taxon>Pezizomycotina</taxon>
        <taxon>Dothideomycetes</taxon>
        <taxon>Dothideomycetidae</taxon>
        <taxon>Mycosphaerellales</taxon>
        <taxon>Dissoconiaceae</taxon>
        <taxon>Dissoconium</taxon>
    </lineage>
</organism>
<dbReference type="InterPro" id="IPR000719">
    <property type="entry name" value="Prot_kinase_dom"/>
</dbReference>
<evidence type="ECO:0000313" key="9">
    <source>
        <dbReference type="RefSeq" id="XP_033456340.1"/>
    </source>
</evidence>
<dbReference type="Gene3D" id="1.10.510.10">
    <property type="entry name" value="Transferase(Phosphotransferase) domain 1"/>
    <property type="match status" value="1"/>
</dbReference>
<keyword evidence="5" id="KW-0067">ATP-binding</keyword>
<dbReference type="RefSeq" id="XP_033456340.1">
    <property type="nucleotide sequence ID" value="XM_033608010.1"/>
</dbReference>
<evidence type="ECO:0000256" key="2">
    <source>
        <dbReference type="ARBA" id="ARBA00022679"/>
    </source>
</evidence>
<gene>
    <name evidence="9" type="ORF">K489DRAFT_413207</name>
</gene>
<dbReference type="AlphaFoldDB" id="A0A6J3LVJ0"/>
<dbReference type="SMART" id="SM00220">
    <property type="entry name" value="S_TKc"/>
    <property type="match status" value="1"/>
</dbReference>
<evidence type="ECO:0000259" key="7">
    <source>
        <dbReference type="PROSITE" id="PS50011"/>
    </source>
</evidence>
<dbReference type="Pfam" id="PF00023">
    <property type="entry name" value="Ank"/>
    <property type="match status" value="1"/>
</dbReference>
<evidence type="ECO:0000256" key="4">
    <source>
        <dbReference type="ARBA" id="ARBA00022777"/>
    </source>
</evidence>
<keyword evidence="1" id="KW-0723">Serine/threonine-protein kinase</keyword>
<name>A0A6J3LVJ0_9PEZI</name>
<sequence>MSTTRLVQKKDMIHDTLFVEIYEVLLPADSVTPGIHPDEPTRFTGGVVTSDQVQVSFRLQSHFRDHHRWVCSDPIQKFELFRCTNHIHIDIISRLTHGPHLCGAVDLTRVKISEDFDPKHEIAKLEPHWIDLSNRSAKIKIGLGYGRRTLPGSTRLDHLHLSLAYGGSSVTTLFKRYDEMMYAAKRARIRVSELEWKKAPFPTRVESGFGVASLLHILELPGQDHLITPWASGGCLFYHLQRERTFSLARSRIYLAELVQTLEDMNGYGYAKYNIRPLAVMLNALGHIMICDFDLYRKSMASAEIVRVDFQENRYPAPETFSNIQPTAATVVWTIGAILYEMLYGIPPFYEEDVELYQLKICGADSLVLPDSPIIPEVASDLLTQLLHKNPTNRVGVRDLSEIKAHGFFTGIDWTLISRRDYAADFIPPLTSPKIPESAEVFDLNEQEAWNITWSLRLDPRPDRTRESPEYEMLSEFLEERIIRTMKLGEAVCREDIRAAEELLAQGARCDFREDDRPRAVPHDESQCFDAWDPTFPLEFLPPLLYAILGRNADLVELLLTSGADPNASYHDLDRANSFLTEHVPILCGTVAQLAAVLGLEEITRSLVRAGARFDLPQSSRAHHQCPGVERKTWLRMVKRFGAGAE</sequence>
<evidence type="ECO:0000313" key="8">
    <source>
        <dbReference type="Proteomes" id="UP000504637"/>
    </source>
</evidence>
<protein>
    <submittedName>
        <fullName evidence="9">Kinase-like protein</fullName>
    </submittedName>
</protein>
<dbReference type="Gene3D" id="1.25.40.20">
    <property type="entry name" value="Ankyrin repeat-containing domain"/>
    <property type="match status" value="1"/>
</dbReference>
<evidence type="ECO:0000256" key="5">
    <source>
        <dbReference type="ARBA" id="ARBA00022840"/>
    </source>
</evidence>
<dbReference type="PROSITE" id="PS50088">
    <property type="entry name" value="ANK_REPEAT"/>
    <property type="match status" value="1"/>
</dbReference>
<dbReference type="SUPFAM" id="SSF48403">
    <property type="entry name" value="Ankyrin repeat"/>
    <property type="match status" value="1"/>
</dbReference>
<keyword evidence="8" id="KW-1185">Reference proteome</keyword>
<feature type="repeat" description="ANK" evidence="6">
    <location>
        <begin position="539"/>
        <end position="571"/>
    </location>
</feature>
<dbReference type="InterPro" id="IPR002110">
    <property type="entry name" value="Ankyrin_rpt"/>
</dbReference>
<dbReference type="Gene3D" id="3.30.200.20">
    <property type="entry name" value="Phosphorylase Kinase, domain 1"/>
    <property type="match status" value="1"/>
</dbReference>
<keyword evidence="2" id="KW-0808">Transferase</keyword>
<dbReference type="PANTHER" id="PTHR24351">
    <property type="entry name" value="RIBOSOMAL PROTEIN S6 KINASE"/>
    <property type="match status" value="1"/>
</dbReference>
<dbReference type="SUPFAM" id="SSF56112">
    <property type="entry name" value="Protein kinase-like (PK-like)"/>
    <property type="match status" value="1"/>
</dbReference>
<keyword evidence="4" id="KW-0418">Kinase</keyword>
<keyword evidence="6" id="KW-0040">ANK repeat</keyword>